<accession>A0A8S1WGB0</accession>
<dbReference type="PANTHER" id="PTHR19920:SF0">
    <property type="entry name" value="CYTOSOLIC IRON-SULFUR PROTEIN ASSEMBLY PROTEIN CIAO1-RELATED"/>
    <property type="match status" value="1"/>
</dbReference>
<evidence type="ECO:0000313" key="3">
    <source>
        <dbReference type="Proteomes" id="UP000683925"/>
    </source>
</evidence>
<dbReference type="GO" id="GO:0097361">
    <property type="term" value="C:cytosolic [4Fe-4S] assembly targeting complex"/>
    <property type="evidence" value="ECO:0007669"/>
    <property type="project" value="TreeGrafter"/>
</dbReference>
<organism evidence="2 3">
    <name type="scientific">Paramecium octaurelia</name>
    <dbReference type="NCBI Taxonomy" id="43137"/>
    <lineage>
        <taxon>Eukaryota</taxon>
        <taxon>Sar</taxon>
        <taxon>Alveolata</taxon>
        <taxon>Ciliophora</taxon>
        <taxon>Intramacronucleata</taxon>
        <taxon>Oligohymenophorea</taxon>
        <taxon>Peniculida</taxon>
        <taxon>Parameciidae</taxon>
        <taxon>Paramecium</taxon>
    </lineage>
</organism>
<keyword evidence="1" id="KW-0853">WD repeat</keyword>
<evidence type="ECO:0000313" key="2">
    <source>
        <dbReference type="EMBL" id="CAD8187199.1"/>
    </source>
</evidence>
<dbReference type="EMBL" id="CAJJDP010000088">
    <property type="protein sequence ID" value="CAD8187199.1"/>
    <property type="molecule type" value="Genomic_DNA"/>
</dbReference>
<dbReference type="AlphaFoldDB" id="A0A8S1WGB0"/>
<dbReference type="SMART" id="SM00320">
    <property type="entry name" value="WD40"/>
    <property type="match status" value="4"/>
</dbReference>
<feature type="repeat" description="WD" evidence="1">
    <location>
        <begin position="270"/>
        <end position="302"/>
    </location>
</feature>
<dbReference type="Proteomes" id="UP000683925">
    <property type="component" value="Unassembled WGS sequence"/>
</dbReference>
<evidence type="ECO:0000256" key="1">
    <source>
        <dbReference type="PROSITE-ProRule" id="PRU00221"/>
    </source>
</evidence>
<keyword evidence="3" id="KW-1185">Reference proteome</keyword>
<name>A0A8S1WGB0_PAROT</name>
<sequence length="491" mass="57458">MQITCTQVDHQNFSIEGVCTDPECKQQKPYCHFCLPFHSNHLIKLIPHKILNQWMQKQMKCIEDVQVTISECNTALESIRKSFYPFINIDFECLSVLELNKVDQIINGFIQIEVFQQNLLQKFKSSSEKLQKIANSLKSQMKNQKSSVNQQESQFLNTVPIILEQSKQKNYQLKFKLLKDNSIQQNERCYAIAFNSDGQFVAIGCREKIKVFEHDKGKLNQIQLLNEHKKDISTLNFMIKTNHFLSGSKDQFIIIWQQNQNREWNCAQKLDAHKDWIQCIVLNKDDNLIISCSTDKTIKFWKKYDGFSCQQVIAEHQSEVVSLSLNQKENTLISCSKNNQIFVIERSSIGAIWHVVQKIQLDQYGLRLGFINDEQFIFQPCLQEKVQLYELDLNHNKYRNVIDYPVSCGSCDEFNFFPIQYQNVKGLLVIKNGKSVNLMRRQEKGHFVIEQLIQFGSCDNYGQLSQDGNYLITWDSSSRHIQIRKCKKKLF</sequence>
<dbReference type="Pfam" id="PF00400">
    <property type="entry name" value="WD40"/>
    <property type="match status" value="3"/>
</dbReference>
<gene>
    <name evidence="2" type="ORF">POCTA_138.1.T0890159</name>
</gene>
<dbReference type="GO" id="GO:0016226">
    <property type="term" value="P:iron-sulfur cluster assembly"/>
    <property type="evidence" value="ECO:0007669"/>
    <property type="project" value="TreeGrafter"/>
</dbReference>
<dbReference type="PANTHER" id="PTHR19920">
    <property type="entry name" value="WD40 PROTEIN CIAO1"/>
    <property type="match status" value="1"/>
</dbReference>
<dbReference type="InterPro" id="IPR001680">
    <property type="entry name" value="WD40_rpt"/>
</dbReference>
<reference evidence="2" key="1">
    <citation type="submission" date="2021-01" db="EMBL/GenBank/DDBJ databases">
        <authorList>
            <consortium name="Genoscope - CEA"/>
            <person name="William W."/>
        </authorList>
    </citation>
    <scope>NUCLEOTIDE SEQUENCE</scope>
</reference>
<dbReference type="OrthoDB" id="71437at2759"/>
<comment type="caution">
    <text evidence="2">The sequence shown here is derived from an EMBL/GenBank/DDBJ whole genome shotgun (WGS) entry which is preliminary data.</text>
</comment>
<dbReference type="OMA" id="GSCDNYG"/>
<dbReference type="PROSITE" id="PS50294">
    <property type="entry name" value="WD_REPEATS_REGION"/>
    <property type="match status" value="2"/>
</dbReference>
<dbReference type="PROSITE" id="PS50082">
    <property type="entry name" value="WD_REPEATS_2"/>
    <property type="match status" value="2"/>
</dbReference>
<proteinExistence type="predicted"/>
<feature type="repeat" description="WD" evidence="1">
    <location>
        <begin position="225"/>
        <end position="257"/>
    </location>
</feature>
<protein>
    <submittedName>
        <fullName evidence="2">Uncharacterized protein</fullName>
    </submittedName>
</protein>